<dbReference type="AlphaFoldDB" id="A0A0R1LK43"/>
<gene>
    <name evidence="2" type="ORF">FD25_GL002087</name>
</gene>
<dbReference type="OrthoDB" id="2323127at2"/>
<dbReference type="EMBL" id="AZDV01000004">
    <property type="protein sequence ID" value="KRK96286.1"/>
    <property type="molecule type" value="Genomic_DNA"/>
</dbReference>
<comment type="caution">
    <text evidence="2">The sequence shown here is derived from an EMBL/GenBank/DDBJ whole genome shotgun (WGS) entry which is preliminary data.</text>
</comment>
<sequence length="225" mass="24987">MKNRKLGLVLLASTILTATYIPTSRASADTTQLKQTNVVKNAGQTTETAKLSNSENNQLTEDQINQIDSYVKVVNNQYVLQLPENNNVSQSVVTEIEDELSQVNANIKSNGYTINTNDKTYGASTSAKFGVVLAKSSSNPTIKHFWWGIRVYMRNKTAVNKEIAEFKNGQAIAEFGSLVSPPVGVTLSVYFSNIADHLTNMRDAHPHSKLYMDINRFGVYKIKTY</sequence>
<protein>
    <submittedName>
        <fullName evidence="2">Uncharacterized protein</fullName>
    </submittedName>
</protein>
<accession>A0A0R1LK43</accession>
<feature type="chain" id="PRO_5006407394" evidence="1">
    <location>
        <begin position="29"/>
        <end position="225"/>
    </location>
</feature>
<name>A0A0R1LK43_9LACO</name>
<dbReference type="PATRIC" id="fig|1423715.3.peg.2153"/>
<proteinExistence type="predicted"/>
<organism evidence="2 3">
    <name type="scientific">Levilactobacillus acidifarinae DSM 19394 = JCM 15949</name>
    <dbReference type="NCBI Taxonomy" id="1423715"/>
    <lineage>
        <taxon>Bacteria</taxon>
        <taxon>Bacillati</taxon>
        <taxon>Bacillota</taxon>
        <taxon>Bacilli</taxon>
        <taxon>Lactobacillales</taxon>
        <taxon>Lactobacillaceae</taxon>
        <taxon>Levilactobacillus</taxon>
    </lineage>
</organism>
<reference evidence="2 3" key="1">
    <citation type="journal article" date="2015" name="Genome Announc.">
        <title>Expanding the biotechnology potential of lactobacilli through comparative genomics of 213 strains and associated genera.</title>
        <authorList>
            <person name="Sun Z."/>
            <person name="Harris H.M."/>
            <person name="McCann A."/>
            <person name="Guo C."/>
            <person name="Argimon S."/>
            <person name="Zhang W."/>
            <person name="Yang X."/>
            <person name="Jeffery I.B."/>
            <person name="Cooney J.C."/>
            <person name="Kagawa T.F."/>
            <person name="Liu W."/>
            <person name="Song Y."/>
            <person name="Salvetti E."/>
            <person name="Wrobel A."/>
            <person name="Rasinkangas P."/>
            <person name="Parkhill J."/>
            <person name="Rea M.C."/>
            <person name="O'Sullivan O."/>
            <person name="Ritari J."/>
            <person name="Douillard F.P."/>
            <person name="Paul Ross R."/>
            <person name="Yang R."/>
            <person name="Briner A.E."/>
            <person name="Felis G.E."/>
            <person name="de Vos W.M."/>
            <person name="Barrangou R."/>
            <person name="Klaenhammer T.R."/>
            <person name="Caufield P.W."/>
            <person name="Cui Y."/>
            <person name="Zhang H."/>
            <person name="O'Toole P.W."/>
        </authorList>
    </citation>
    <scope>NUCLEOTIDE SEQUENCE [LARGE SCALE GENOMIC DNA]</scope>
    <source>
        <strain evidence="2 3">DSM 19394</strain>
    </source>
</reference>
<evidence type="ECO:0000256" key="1">
    <source>
        <dbReference type="SAM" id="SignalP"/>
    </source>
</evidence>
<feature type="signal peptide" evidence="1">
    <location>
        <begin position="1"/>
        <end position="28"/>
    </location>
</feature>
<evidence type="ECO:0000313" key="3">
    <source>
        <dbReference type="Proteomes" id="UP000051955"/>
    </source>
</evidence>
<dbReference type="RefSeq" id="WP_057800955.1">
    <property type="nucleotide sequence ID" value="NZ_AZDV01000004.1"/>
</dbReference>
<keyword evidence="3" id="KW-1185">Reference proteome</keyword>
<keyword evidence="1" id="KW-0732">Signal</keyword>
<dbReference type="Proteomes" id="UP000051955">
    <property type="component" value="Unassembled WGS sequence"/>
</dbReference>
<evidence type="ECO:0000313" key="2">
    <source>
        <dbReference type="EMBL" id="KRK96286.1"/>
    </source>
</evidence>